<evidence type="ECO:0000256" key="4">
    <source>
        <dbReference type="ARBA" id="ARBA00022692"/>
    </source>
</evidence>
<dbReference type="PATRIC" id="fig|264251.5.peg.2098"/>
<sequence length="509" mass="55104">MFSFISRRVLAGLATLLVSTFAMFLLVDAAIRPYIFMDLESSTKPNKAQLIAQRTAELDLDTPSVIRYFKWLGDFVTGDLGTAWQSGQSVTTLLQGAVISTIQLVAAATVLAVVFGVMVGIVSALRQYSTFDYLTIFVSFVLYSLPAFWVAVLLKQWGAIGFNDFLRDPNLSILVIAVVGVVIGLFWSLAFGGTLRRRLTVFAMGFAASVLALLYLQLSGWWAEPNLGPVIIIVTGTALAFAITALVSGLKNRRALYASLTTVLVGVVIYFPIQSVLKQVDNWWLVLVLGVVAVGVGIGIGYAWGGPDKGVSARASGITAFLVASMIFVDKVMGVWPAYFNATAINGRPIPTIGNSTPNLGGNFWVQVLDQYTHLLLPTIALVLIQFAGYTRYSRASMLEVMSQDYIRTARAKGLPERTVVMRHGFRNTLIPLATIVPIDVITLLGGAIITEKVFARPGMGLLFLNSLQRGEIDPVMAYLVIVAALAIIANIVADLIYAALDPRIRVNA</sequence>
<dbReference type="RefSeq" id="WP_047232776.1">
    <property type="nucleotide sequence ID" value="NZ_JNBQ01000009.1"/>
</dbReference>
<evidence type="ECO:0000256" key="6">
    <source>
        <dbReference type="ARBA" id="ARBA00023136"/>
    </source>
</evidence>
<feature type="transmembrane region" description="Helical" evidence="7">
    <location>
        <begin position="230"/>
        <end position="248"/>
    </location>
</feature>
<accession>A0A0H2L3W9</accession>
<evidence type="ECO:0000256" key="2">
    <source>
        <dbReference type="ARBA" id="ARBA00022448"/>
    </source>
</evidence>
<keyword evidence="5 7" id="KW-1133">Transmembrane helix</keyword>
<feature type="transmembrane region" description="Helical" evidence="7">
    <location>
        <begin position="171"/>
        <end position="192"/>
    </location>
</feature>
<evidence type="ECO:0000256" key="3">
    <source>
        <dbReference type="ARBA" id="ARBA00022475"/>
    </source>
</evidence>
<feature type="transmembrane region" description="Helical" evidence="7">
    <location>
        <begin position="199"/>
        <end position="218"/>
    </location>
</feature>
<keyword evidence="4 7" id="KW-0812">Transmembrane</keyword>
<dbReference type="Pfam" id="PF00528">
    <property type="entry name" value="BPD_transp_1"/>
    <property type="match status" value="1"/>
</dbReference>
<feature type="transmembrane region" description="Helical" evidence="7">
    <location>
        <begin position="255"/>
        <end position="277"/>
    </location>
</feature>
<keyword evidence="2 7" id="KW-0813">Transport</keyword>
<keyword evidence="6 7" id="KW-0472">Membrane</keyword>
<dbReference type="PANTHER" id="PTHR43163">
    <property type="entry name" value="DIPEPTIDE TRANSPORT SYSTEM PERMEASE PROTEIN DPPB-RELATED"/>
    <property type="match status" value="1"/>
</dbReference>
<feature type="transmembrane region" description="Helical" evidence="7">
    <location>
        <begin position="476"/>
        <end position="501"/>
    </location>
</feature>
<dbReference type="InterPro" id="IPR000515">
    <property type="entry name" value="MetI-like"/>
</dbReference>
<feature type="transmembrane region" description="Helical" evidence="7">
    <location>
        <begin position="311"/>
        <end position="329"/>
    </location>
</feature>
<evidence type="ECO:0000256" key="5">
    <source>
        <dbReference type="ARBA" id="ARBA00022989"/>
    </source>
</evidence>
<dbReference type="STRING" id="264251.FB00_10295"/>
<organism evidence="9 10">
    <name type="scientific">Cellulosimicrobium funkei</name>
    <dbReference type="NCBI Taxonomy" id="264251"/>
    <lineage>
        <taxon>Bacteria</taxon>
        <taxon>Bacillati</taxon>
        <taxon>Actinomycetota</taxon>
        <taxon>Actinomycetes</taxon>
        <taxon>Micrococcales</taxon>
        <taxon>Promicromonosporaceae</taxon>
        <taxon>Cellulosimicrobium</taxon>
    </lineage>
</organism>
<evidence type="ECO:0000259" key="8">
    <source>
        <dbReference type="PROSITE" id="PS50928"/>
    </source>
</evidence>
<dbReference type="GO" id="GO:0005886">
    <property type="term" value="C:plasma membrane"/>
    <property type="evidence" value="ECO:0007669"/>
    <property type="project" value="UniProtKB-SubCell"/>
</dbReference>
<dbReference type="Proteomes" id="UP000035265">
    <property type="component" value="Unassembled WGS sequence"/>
</dbReference>
<name>A0A0H2L3W9_9MICO</name>
<feature type="transmembrane region" description="Helical" evidence="7">
    <location>
        <begin position="430"/>
        <end position="456"/>
    </location>
</feature>
<evidence type="ECO:0000313" key="9">
    <source>
        <dbReference type="EMBL" id="KLN34882.1"/>
    </source>
</evidence>
<comment type="caution">
    <text evidence="9">The sequence shown here is derived from an EMBL/GenBank/DDBJ whole genome shotgun (WGS) entry which is preliminary data.</text>
</comment>
<comment type="subcellular location">
    <subcellularLocation>
        <location evidence="1 7">Cell membrane</location>
        <topology evidence="1 7">Multi-pass membrane protein</topology>
    </subcellularLocation>
</comment>
<evidence type="ECO:0000256" key="1">
    <source>
        <dbReference type="ARBA" id="ARBA00004651"/>
    </source>
</evidence>
<comment type="similarity">
    <text evidence="7">Belongs to the binding-protein-dependent transport system permease family.</text>
</comment>
<feature type="domain" description="ABC transmembrane type-1" evidence="8">
    <location>
        <begin position="98"/>
        <end position="498"/>
    </location>
</feature>
<dbReference type="EMBL" id="JNBQ01000009">
    <property type="protein sequence ID" value="KLN34882.1"/>
    <property type="molecule type" value="Genomic_DNA"/>
</dbReference>
<reference evidence="9 10" key="1">
    <citation type="submission" date="2014-05" db="EMBL/GenBank/DDBJ databases">
        <title>Cellulosimicrobium funkei U11 genome.</title>
        <authorList>
            <person name="Hu C."/>
            <person name="Gong Y."/>
            <person name="Wan W."/>
            <person name="Jiang M."/>
        </authorList>
    </citation>
    <scope>NUCLEOTIDE SEQUENCE [LARGE SCALE GENOMIC DNA]</scope>
    <source>
        <strain evidence="9 10">U11</strain>
    </source>
</reference>
<feature type="transmembrane region" description="Helical" evidence="7">
    <location>
        <begin position="283"/>
        <end position="304"/>
    </location>
</feature>
<protein>
    <submittedName>
        <fullName evidence="9">ABC transporter permease</fullName>
    </submittedName>
</protein>
<gene>
    <name evidence="9" type="ORF">FB00_10295</name>
</gene>
<keyword evidence="10" id="KW-1185">Reference proteome</keyword>
<keyword evidence="3" id="KW-1003">Cell membrane</keyword>
<dbReference type="CDD" id="cd06261">
    <property type="entry name" value="TM_PBP2"/>
    <property type="match status" value="1"/>
</dbReference>
<feature type="transmembrane region" description="Helical" evidence="7">
    <location>
        <begin position="97"/>
        <end position="121"/>
    </location>
</feature>
<dbReference type="AlphaFoldDB" id="A0A0H2L3W9"/>
<dbReference type="GO" id="GO:0055085">
    <property type="term" value="P:transmembrane transport"/>
    <property type="evidence" value="ECO:0007669"/>
    <property type="project" value="InterPro"/>
</dbReference>
<dbReference type="PROSITE" id="PS50928">
    <property type="entry name" value="ABC_TM1"/>
    <property type="match status" value="1"/>
</dbReference>
<proteinExistence type="inferred from homology"/>
<evidence type="ECO:0000313" key="10">
    <source>
        <dbReference type="Proteomes" id="UP000035265"/>
    </source>
</evidence>
<feature type="transmembrane region" description="Helical" evidence="7">
    <location>
        <begin position="133"/>
        <end position="151"/>
    </location>
</feature>
<evidence type="ECO:0000256" key="7">
    <source>
        <dbReference type="RuleBase" id="RU363032"/>
    </source>
</evidence>
<dbReference type="Gene3D" id="1.10.3720.10">
    <property type="entry name" value="MetI-like"/>
    <property type="match status" value="1"/>
</dbReference>
<dbReference type="PANTHER" id="PTHR43163:SF2">
    <property type="entry name" value="ABC TRANSPORTER PERMEASE PROTEIN"/>
    <property type="match status" value="1"/>
</dbReference>
<feature type="transmembrane region" description="Helical" evidence="7">
    <location>
        <begin position="375"/>
        <end position="393"/>
    </location>
</feature>
<dbReference type="InterPro" id="IPR035906">
    <property type="entry name" value="MetI-like_sf"/>
</dbReference>